<dbReference type="HOGENOM" id="CLU_066192_17_5_9"/>
<dbReference type="CDD" id="cd00093">
    <property type="entry name" value="HTH_XRE"/>
    <property type="match status" value="1"/>
</dbReference>
<dbReference type="AlphaFoldDB" id="G4EKV7"/>
<dbReference type="SMART" id="SM00530">
    <property type="entry name" value="HTH_XRE"/>
    <property type="match status" value="1"/>
</dbReference>
<accession>G4EKV7</accession>
<dbReference type="InterPro" id="IPR036281">
    <property type="entry name" value="SinR/SinI_dimer_dom_sf"/>
</dbReference>
<keyword evidence="1" id="KW-0238">DNA-binding</keyword>
<evidence type="ECO:0000256" key="1">
    <source>
        <dbReference type="ARBA" id="ARBA00023125"/>
    </source>
</evidence>
<dbReference type="Gene3D" id="1.10.260.40">
    <property type="entry name" value="lambda repressor-like DNA-binding domains"/>
    <property type="match status" value="1"/>
</dbReference>
<feature type="domain" description="HTH cro/C1-type" evidence="2">
    <location>
        <begin position="15"/>
        <end position="70"/>
    </location>
</feature>
<dbReference type="SUPFAM" id="SSF47413">
    <property type="entry name" value="lambda repressor-like DNA-binding domains"/>
    <property type="match status" value="1"/>
</dbReference>
<dbReference type="SUPFAM" id="SSF47406">
    <property type="entry name" value="SinR repressor dimerisation domain-like"/>
    <property type="match status" value="1"/>
</dbReference>
<dbReference type="PANTHER" id="PTHR46797">
    <property type="entry name" value="HTH-TYPE TRANSCRIPTIONAL REGULATOR"/>
    <property type="match status" value="1"/>
</dbReference>
<evidence type="ECO:0000313" key="4">
    <source>
        <dbReference type="EMBL" id="AGA59251.1"/>
    </source>
</evidence>
<dbReference type="Pfam" id="PF01381">
    <property type="entry name" value="HTH_3"/>
    <property type="match status" value="1"/>
</dbReference>
<dbReference type="InterPro" id="IPR010982">
    <property type="entry name" value="Lambda_DNA-bd_dom_sf"/>
</dbReference>
<dbReference type="eggNOG" id="COG1396">
    <property type="taxonomic scope" value="Bacteria"/>
</dbReference>
<dbReference type="Proteomes" id="UP000010795">
    <property type="component" value="Chromosome"/>
</dbReference>
<dbReference type="GO" id="GO:0003677">
    <property type="term" value="F:DNA binding"/>
    <property type="evidence" value="ECO:0007669"/>
    <property type="project" value="UniProtKB-KW"/>
</dbReference>
<dbReference type="GO" id="GO:0046983">
    <property type="term" value="F:protein dimerization activity"/>
    <property type="evidence" value="ECO:0007669"/>
    <property type="project" value="InterPro"/>
</dbReference>
<evidence type="ECO:0000259" key="2">
    <source>
        <dbReference type="PROSITE" id="PS50943"/>
    </source>
</evidence>
<dbReference type="EMBL" id="CP003255">
    <property type="protein sequence ID" value="AGA59251.1"/>
    <property type="molecule type" value="Genomic_DNA"/>
</dbReference>
<dbReference type="InterPro" id="IPR010981">
    <property type="entry name" value="SinR/SinI_dimer_dom"/>
</dbReference>
<name>G4EKV7_THECK</name>
<dbReference type="InterPro" id="IPR001387">
    <property type="entry name" value="Cro/C1-type_HTH"/>
</dbReference>
<dbReference type="GO" id="GO:0005829">
    <property type="term" value="C:cytosol"/>
    <property type="evidence" value="ECO:0007669"/>
    <property type="project" value="TreeGrafter"/>
</dbReference>
<dbReference type="KEGG" id="tco:Theco_3196"/>
<reference evidence="5" key="1">
    <citation type="submission" date="2012-01" db="EMBL/GenBank/DDBJ databases">
        <title>Complete sequence of chromosome of Thermobacillus composti KWC4.</title>
        <authorList>
            <person name="Lucas S."/>
            <person name="Han J."/>
            <person name="Lapidus A."/>
            <person name="Cheng J.-F."/>
            <person name="Goodwin L."/>
            <person name="Pitluck S."/>
            <person name="Peters L."/>
            <person name="Ovchinnikova G."/>
            <person name="Teshima H."/>
            <person name="Detter J.C."/>
            <person name="Han C."/>
            <person name="Tapia R."/>
            <person name="Land M."/>
            <person name="Hauser L."/>
            <person name="Kyrpides N."/>
            <person name="Ivanova N."/>
            <person name="Pagani I."/>
            <person name="Anderson I."/>
            <person name="Woyke T."/>
        </authorList>
    </citation>
    <scope>NUCLEOTIDE SEQUENCE [LARGE SCALE GENOMIC DNA]</scope>
    <source>
        <strain evidence="5">DSM 18247 / JCM 13945 / KWC4</strain>
    </source>
</reference>
<dbReference type="PROSITE" id="PS50943">
    <property type="entry name" value="HTH_CROC1"/>
    <property type="match status" value="1"/>
</dbReference>
<dbReference type="PANTHER" id="PTHR46797:SF13">
    <property type="entry name" value="HTH-TYPE TRANSCRIPTIONAL REGULATOR SINR"/>
    <property type="match status" value="1"/>
</dbReference>
<keyword evidence="5" id="KW-1185">Reference proteome</keyword>
<evidence type="ECO:0000313" key="5">
    <source>
        <dbReference type="Proteomes" id="UP000010795"/>
    </source>
</evidence>
<dbReference type="STRING" id="717605.Theco_3196"/>
<dbReference type="PROSITE" id="PS51500">
    <property type="entry name" value="SIN"/>
    <property type="match status" value="1"/>
</dbReference>
<evidence type="ECO:0000259" key="3">
    <source>
        <dbReference type="PROSITE" id="PS51500"/>
    </source>
</evidence>
<dbReference type="InterPro" id="IPR050807">
    <property type="entry name" value="TransReg_Diox_bact_type"/>
</dbReference>
<proteinExistence type="predicted"/>
<organism evidence="4 5">
    <name type="scientific">Thermobacillus composti (strain DSM 18247 / JCM 13945 / KWC4)</name>
    <dbReference type="NCBI Taxonomy" id="717605"/>
    <lineage>
        <taxon>Bacteria</taxon>
        <taxon>Bacillati</taxon>
        <taxon>Bacillota</taxon>
        <taxon>Bacilli</taxon>
        <taxon>Bacillales</taxon>
        <taxon>Paenibacillaceae</taxon>
        <taxon>Thermobacillus</taxon>
    </lineage>
</organism>
<dbReference type="GO" id="GO:0003700">
    <property type="term" value="F:DNA-binding transcription factor activity"/>
    <property type="evidence" value="ECO:0007669"/>
    <property type="project" value="TreeGrafter"/>
</dbReference>
<dbReference type="Pfam" id="PF08671">
    <property type="entry name" value="SinI"/>
    <property type="match status" value="1"/>
</dbReference>
<sequence>MQRTRRLMESIGARIKAIRTQRRMSLSELAEAAGVAKSYLSNVERGIQNNPSIQFIEKMASTLRVPVHVLLFGEADPEGALDPEWTELVREAMASGVDKEQFREFLEYQKWRKSQ</sequence>
<feature type="domain" description="Sin" evidence="3">
    <location>
        <begin position="72"/>
        <end position="110"/>
    </location>
</feature>
<protein>
    <submittedName>
        <fullName evidence="4">Putative transcriptional regulator</fullName>
    </submittedName>
</protein>
<gene>
    <name evidence="4" type="ordered locus">Theco_3196</name>
</gene>